<proteinExistence type="predicted"/>
<keyword evidence="2" id="KW-1185">Reference proteome</keyword>
<accession>A0A314URW4</accession>
<name>A0A314URW4_PRUYE</name>
<organism evidence="1 2">
    <name type="scientific">Prunus yedoensis var. nudiflora</name>
    <dbReference type="NCBI Taxonomy" id="2094558"/>
    <lineage>
        <taxon>Eukaryota</taxon>
        <taxon>Viridiplantae</taxon>
        <taxon>Streptophyta</taxon>
        <taxon>Embryophyta</taxon>
        <taxon>Tracheophyta</taxon>
        <taxon>Spermatophyta</taxon>
        <taxon>Magnoliopsida</taxon>
        <taxon>eudicotyledons</taxon>
        <taxon>Gunneridae</taxon>
        <taxon>Pentapetalae</taxon>
        <taxon>rosids</taxon>
        <taxon>fabids</taxon>
        <taxon>Rosales</taxon>
        <taxon>Rosaceae</taxon>
        <taxon>Amygdaloideae</taxon>
        <taxon>Amygdaleae</taxon>
        <taxon>Prunus</taxon>
    </lineage>
</organism>
<evidence type="ECO:0000313" key="1">
    <source>
        <dbReference type="EMBL" id="PQM39628.1"/>
    </source>
</evidence>
<reference evidence="1 2" key="1">
    <citation type="submission" date="2018-02" db="EMBL/GenBank/DDBJ databases">
        <title>Draft genome of wild Prunus yedoensis var. nudiflora.</title>
        <authorList>
            <person name="Baek S."/>
            <person name="Kim J.-H."/>
            <person name="Choi K."/>
            <person name="Kim G.-B."/>
            <person name="Cho A."/>
            <person name="Jang H."/>
            <person name="Shin C.-H."/>
            <person name="Yu H.-J."/>
            <person name="Mun J.-H."/>
        </authorList>
    </citation>
    <scope>NUCLEOTIDE SEQUENCE [LARGE SCALE GENOMIC DNA]</scope>
    <source>
        <strain evidence="2">cv. Jeju island</strain>
        <tissue evidence="1">Leaf</tissue>
    </source>
</reference>
<dbReference type="EMBL" id="PJQY01003173">
    <property type="protein sequence ID" value="PQM39628.1"/>
    <property type="molecule type" value="Genomic_DNA"/>
</dbReference>
<gene>
    <name evidence="1" type="ORF">Pyn_37821</name>
</gene>
<comment type="caution">
    <text evidence="1">The sequence shown here is derived from an EMBL/GenBank/DDBJ whole genome shotgun (WGS) entry which is preliminary data.</text>
</comment>
<dbReference type="OrthoDB" id="10562122at2759"/>
<dbReference type="AlphaFoldDB" id="A0A314URW4"/>
<dbReference type="Proteomes" id="UP000250321">
    <property type="component" value="Unassembled WGS sequence"/>
</dbReference>
<sequence>MHPAPNISYSSFSMFPQDSFNTLYINIIVCGSTHICKHNMPCKIVKPTCRYNSKGPPVSVVSYLDNISTSMREDIEAISFMLSCIGCRGGGLKINRAKKKQSISKTMQLKHFT</sequence>
<evidence type="ECO:0000313" key="2">
    <source>
        <dbReference type="Proteomes" id="UP000250321"/>
    </source>
</evidence>
<protein>
    <submittedName>
        <fullName evidence="1">Uncharacterized protein</fullName>
    </submittedName>
</protein>